<organism evidence="1 2">
    <name type="scientific">Stygiolobus caldivivus</name>
    <dbReference type="NCBI Taxonomy" id="2824673"/>
    <lineage>
        <taxon>Archaea</taxon>
        <taxon>Thermoproteota</taxon>
        <taxon>Thermoprotei</taxon>
        <taxon>Sulfolobales</taxon>
        <taxon>Sulfolobaceae</taxon>
        <taxon>Stygiolobus</taxon>
    </lineage>
</organism>
<dbReference type="AlphaFoldDB" id="A0A8D5U5J4"/>
<accession>A0A8D5U5J4</accession>
<reference evidence="1 2" key="1">
    <citation type="submission" date="2021-04" db="EMBL/GenBank/DDBJ databases">
        <title>Complete genome sequence of Stygiolobus sp. KN-1.</title>
        <authorList>
            <person name="Nakamura K."/>
            <person name="Sakai H."/>
            <person name="Kurosawa N."/>
        </authorList>
    </citation>
    <scope>NUCLEOTIDE SEQUENCE [LARGE SCALE GENOMIC DNA]</scope>
    <source>
        <strain evidence="1 2">KN-1</strain>
    </source>
</reference>
<proteinExistence type="predicted"/>
<sequence length="114" mass="12741">MLPVQTFDFGGLVRCMRLSIGDRYVADSLSFLFAIKNHYDVSQFALTSKGVIYEGDASGVLVGSCEHLMGIVRHFGEGVVLSSAVKVWEYVHGDRQVKFDQSEREFLDAFLNKS</sequence>
<dbReference type="Proteomes" id="UP000825123">
    <property type="component" value="Chromosome"/>
</dbReference>
<keyword evidence="2" id="KW-1185">Reference proteome</keyword>
<dbReference type="EMBL" id="AP024597">
    <property type="protein sequence ID" value="BCU69657.1"/>
    <property type="molecule type" value="Genomic_DNA"/>
</dbReference>
<evidence type="ECO:0000313" key="2">
    <source>
        <dbReference type="Proteomes" id="UP000825123"/>
    </source>
</evidence>
<evidence type="ECO:0000313" key="1">
    <source>
        <dbReference type="EMBL" id="BCU69657.1"/>
    </source>
</evidence>
<name>A0A8D5U5J4_9CREN</name>
<dbReference type="KEGG" id="csty:KN1_09540"/>
<protein>
    <submittedName>
        <fullName evidence="1">Uncharacterized protein</fullName>
    </submittedName>
</protein>
<gene>
    <name evidence="1" type="ORF">KN1_09540</name>
</gene>